<dbReference type="PANTHER" id="PTHR47396:SF1">
    <property type="entry name" value="ATP-DEPENDENT HELICASE IRC3-RELATED"/>
    <property type="match status" value="1"/>
</dbReference>
<sequence length="996" mass="114314">MAVVNTNFPELAETRSPSLPAASLESLKLMREQQCSRSSQEFKLQPVQRFLRRVLSPDSPTRNLLMVHGTGTGKTCSAIQIAEEYIIRPEFQDKKVLVIANPPIQANFKREIFDVSRVDPKGEILSQQCTGRRYLEMLERTSDHTLRMTDAASRRRMADKASRIISEFYEFIGYESFANLVTENTSANGGSAWIHETFDNRLIIVDEAHNLRDVTETTATKKVGKAMETVLQTATGVTLVMLTATPLYDRYDEIVYYFNLFLWNEKKIPPTKTLKPSDFFTEKGDFKEGRDQEFRRLCQDYVSYIKGENPFTFPFRLPPPDDIIAEIDRETDVNGKKIVTPRKYLKLTKSYVHSNQEKALKAMTSSSSLRTEELPIICVYPENKTFRETFEKVGDQVAYKEGVPAFLAPSKVALYSSKFSLIMRIIEESPGIVFVYSNLVTSGAQLFALCLEEHGYESALGKNQLSNSSEEVKRGSKGKYVLFTSEISSQADMSRAIDRLKSPSNADGSDIKIIVASPVVSEGVDFKYIRQIHVLDPWYNMARIEQALGRAMRTCSHSLLPFEEQNCTVYLHVCRYPKGKQETFDEYIYREFVEHKAINISKVKRVIMESAMDCDLQNSINSLPEDWLNQTVPQKRVQDGKELKLSLQSMFAPTFSDSMSTIQCKLTESDQDGTHVRPLSAILDVRDELFDKLITLFTKKPIWKLSDLVKQSSLRNYSPDVVLYLIQNAIETPLRLKDGYLESKGDYVAYATGKDQTMIDRILKKQEPKEIDVPVFKVYDQEEVETPKLESKREQLPEYIRKRFSVDLQDWYIVDAVLSEKEKIKYLSTTNWDQPYSEPLKAGNIYILGLNTIYDETFKSIVPVGEQLDTYKEWRDKLREKFIQNKSSVFASMKNGKLIFNFDDKSKEIKPVSRSKTIGGMACESYHEEPLNNFTKWLDGEGFPPEATVKKDRCVWLHFLVREAVKAKKQGIYWLTPEEYAVLNEKGNKEVRESLK</sequence>
<dbReference type="SMART" id="SM00487">
    <property type="entry name" value="DEXDc"/>
    <property type="match status" value="1"/>
</dbReference>
<reference evidence="3" key="1">
    <citation type="journal article" date="2020" name="Nature">
        <title>Giant virus diversity and host interactions through global metagenomics.</title>
        <authorList>
            <person name="Schulz F."/>
            <person name="Roux S."/>
            <person name="Paez-Espino D."/>
            <person name="Jungbluth S."/>
            <person name="Walsh D.A."/>
            <person name="Denef V.J."/>
            <person name="McMahon K.D."/>
            <person name="Konstantinidis K.T."/>
            <person name="Eloe-Fadrosh E.A."/>
            <person name="Kyrpides N.C."/>
            <person name="Woyke T."/>
        </authorList>
    </citation>
    <scope>NUCLEOTIDE SEQUENCE</scope>
    <source>
        <strain evidence="3">GVMAG-M-3300021120-1</strain>
    </source>
</reference>
<feature type="domain" description="Helicase C-terminal" evidence="2">
    <location>
        <begin position="418"/>
        <end position="611"/>
    </location>
</feature>
<dbReference type="InterPro" id="IPR014001">
    <property type="entry name" value="Helicase_ATP-bd"/>
</dbReference>
<dbReference type="PROSITE" id="PS51194">
    <property type="entry name" value="HELICASE_CTER"/>
    <property type="match status" value="1"/>
</dbReference>
<dbReference type="CDD" id="cd18785">
    <property type="entry name" value="SF2_C"/>
    <property type="match status" value="1"/>
</dbReference>
<dbReference type="InterPro" id="IPR050742">
    <property type="entry name" value="Helicase_Restrict-Modif_Enz"/>
</dbReference>
<dbReference type="GO" id="GO:0005524">
    <property type="term" value="F:ATP binding"/>
    <property type="evidence" value="ECO:0007669"/>
    <property type="project" value="InterPro"/>
</dbReference>
<dbReference type="InterPro" id="IPR027417">
    <property type="entry name" value="P-loop_NTPase"/>
</dbReference>
<evidence type="ECO:0008006" key="4">
    <source>
        <dbReference type="Google" id="ProtNLM"/>
    </source>
</evidence>
<evidence type="ECO:0000259" key="1">
    <source>
        <dbReference type="PROSITE" id="PS51192"/>
    </source>
</evidence>
<protein>
    <recommendedName>
        <fullName evidence="4">Helicase ATP-binding domain-containing protein</fullName>
    </recommendedName>
</protein>
<accession>A0A6C0CHZ8</accession>
<dbReference type="Pfam" id="PF00271">
    <property type="entry name" value="Helicase_C"/>
    <property type="match status" value="1"/>
</dbReference>
<dbReference type="SMART" id="SM00490">
    <property type="entry name" value="HELICc"/>
    <property type="match status" value="1"/>
</dbReference>
<organism evidence="3">
    <name type="scientific">viral metagenome</name>
    <dbReference type="NCBI Taxonomy" id="1070528"/>
    <lineage>
        <taxon>unclassified sequences</taxon>
        <taxon>metagenomes</taxon>
        <taxon>organismal metagenomes</taxon>
    </lineage>
</organism>
<feature type="domain" description="Helicase ATP-binding" evidence="1">
    <location>
        <begin position="55"/>
        <end position="264"/>
    </location>
</feature>
<evidence type="ECO:0000313" key="3">
    <source>
        <dbReference type="EMBL" id="QHT03802.1"/>
    </source>
</evidence>
<dbReference type="InterPro" id="IPR006935">
    <property type="entry name" value="Helicase/UvrB_N"/>
</dbReference>
<dbReference type="PANTHER" id="PTHR47396">
    <property type="entry name" value="TYPE I RESTRICTION ENZYME ECOKI R PROTEIN"/>
    <property type="match status" value="1"/>
</dbReference>
<dbReference type="SUPFAM" id="SSF52540">
    <property type="entry name" value="P-loop containing nucleoside triphosphate hydrolases"/>
    <property type="match status" value="1"/>
</dbReference>
<name>A0A6C0CHZ8_9ZZZZ</name>
<evidence type="ECO:0000259" key="2">
    <source>
        <dbReference type="PROSITE" id="PS51194"/>
    </source>
</evidence>
<dbReference type="InterPro" id="IPR001650">
    <property type="entry name" value="Helicase_C-like"/>
</dbReference>
<proteinExistence type="predicted"/>
<dbReference type="Pfam" id="PF04851">
    <property type="entry name" value="ResIII"/>
    <property type="match status" value="1"/>
</dbReference>
<dbReference type="GO" id="GO:0003677">
    <property type="term" value="F:DNA binding"/>
    <property type="evidence" value="ECO:0007669"/>
    <property type="project" value="InterPro"/>
</dbReference>
<dbReference type="GO" id="GO:0016787">
    <property type="term" value="F:hydrolase activity"/>
    <property type="evidence" value="ECO:0007669"/>
    <property type="project" value="InterPro"/>
</dbReference>
<dbReference type="AlphaFoldDB" id="A0A6C0CHZ8"/>
<dbReference type="PROSITE" id="PS51192">
    <property type="entry name" value="HELICASE_ATP_BIND_1"/>
    <property type="match status" value="1"/>
</dbReference>
<dbReference type="EMBL" id="MN739417">
    <property type="protein sequence ID" value="QHT03802.1"/>
    <property type="molecule type" value="Genomic_DNA"/>
</dbReference>
<dbReference type="GO" id="GO:0005829">
    <property type="term" value="C:cytosol"/>
    <property type="evidence" value="ECO:0007669"/>
    <property type="project" value="TreeGrafter"/>
</dbReference>
<dbReference type="Gene3D" id="3.40.50.300">
    <property type="entry name" value="P-loop containing nucleotide triphosphate hydrolases"/>
    <property type="match status" value="2"/>
</dbReference>